<proteinExistence type="predicted"/>
<accession>A0AAZ1X1T1</accession>
<keyword evidence="1" id="KW-1133">Transmembrane helix</keyword>
<keyword evidence="3" id="KW-1185">Reference proteome</keyword>
<dbReference type="Ensembl" id="ENSOABT00000061181.1">
    <property type="protein sequence ID" value="ENSOABP00000061678.1"/>
    <property type="gene ID" value="ENSOABG00000027498.1"/>
</dbReference>
<name>A0AAZ1X1T1_OREAU</name>
<feature type="transmembrane region" description="Helical" evidence="1">
    <location>
        <begin position="94"/>
        <end position="115"/>
    </location>
</feature>
<evidence type="ECO:0000256" key="1">
    <source>
        <dbReference type="SAM" id="Phobius"/>
    </source>
</evidence>
<organism evidence="2 3">
    <name type="scientific">Oreochromis aureus</name>
    <name type="common">Israeli tilapia</name>
    <name type="synonym">Chromis aureus</name>
    <dbReference type="NCBI Taxonomy" id="47969"/>
    <lineage>
        <taxon>Eukaryota</taxon>
        <taxon>Metazoa</taxon>
        <taxon>Chordata</taxon>
        <taxon>Craniata</taxon>
        <taxon>Vertebrata</taxon>
        <taxon>Euteleostomi</taxon>
        <taxon>Actinopterygii</taxon>
        <taxon>Neopterygii</taxon>
        <taxon>Teleostei</taxon>
        <taxon>Neoteleostei</taxon>
        <taxon>Acanthomorphata</taxon>
        <taxon>Ovalentaria</taxon>
        <taxon>Cichlomorphae</taxon>
        <taxon>Cichliformes</taxon>
        <taxon>Cichlidae</taxon>
        <taxon>African cichlids</taxon>
        <taxon>Pseudocrenilabrinae</taxon>
        <taxon>Oreochromini</taxon>
        <taxon>Oreochromis</taxon>
    </lineage>
</organism>
<evidence type="ECO:0000313" key="2">
    <source>
        <dbReference type="Ensembl" id="ENSOABP00000061678.1"/>
    </source>
</evidence>
<reference evidence="2" key="2">
    <citation type="submission" date="2025-08" db="UniProtKB">
        <authorList>
            <consortium name="Ensembl"/>
        </authorList>
    </citation>
    <scope>IDENTIFICATION</scope>
</reference>
<reference evidence="3" key="1">
    <citation type="submission" date="2020-03" db="EMBL/GenBank/DDBJ databases">
        <title>Evolution of repeat sequences and sex chromosomes of tilapia species revealed by chromosome-level genomes.</title>
        <authorList>
            <person name="Xu L."/>
            <person name="Tao W."/>
            <person name="Wang D."/>
            <person name="Zhou Q."/>
        </authorList>
    </citation>
    <scope>NUCLEOTIDE SEQUENCE [LARGE SCALE GENOMIC DNA]</scope>
    <source>
        <strain evidence="3">Israel</strain>
    </source>
</reference>
<evidence type="ECO:0000313" key="3">
    <source>
        <dbReference type="Proteomes" id="UP000472276"/>
    </source>
</evidence>
<dbReference type="AlphaFoldDB" id="A0AAZ1X1T1"/>
<sequence length="133" mass="15315">IIFSQSSLCYNNTKLLSYTTVRLFEDFALFQDHLNECSWSWPLCTFWIKLHLQTSTEDERLRSTAATVMGIYTITREGIQEPEDVGVVIEGTTVMNSLGSVIMAFIVFFGLIYALDLSYPNDHKYTLEFCQNF</sequence>
<keyword evidence="1" id="KW-0812">Transmembrane</keyword>
<dbReference type="Proteomes" id="UP000472276">
    <property type="component" value="Unassembled WGS sequence"/>
</dbReference>
<keyword evidence="1" id="KW-0472">Membrane</keyword>
<protein>
    <submittedName>
        <fullName evidence="2">Uncharacterized protein</fullName>
    </submittedName>
</protein>
<reference evidence="2" key="3">
    <citation type="submission" date="2025-09" db="UniProtKB">
        <authorList>
            <consortium name="Ensembl"/>
        </authorList>
    </citation>
    <scope>IDENTIFICATION</scope>
</reference>